<name>A0A3B1AL17_9ZZZZ</name>
<reference evidence="2" key="1">
    <citation type="submission" date="2018-06" db="EMBL/GenBank/DDBJ databases">
        <authorList>
            <person name="Zhirakovskaya E."/>
        </authorList>
    </citation>
    <scope>NUCLEOTIDE SEQUENCE</scope>
</reference>
<sequence>MNLPLILRLDVSGQPVSWVPWQEAVCLYARGRVAWTAGENKFALHGGSNRLTGETSIVEINSIIAVKGENRRHLRRLAPPLNNIELFRRDHHLCLYCGKDVKVSLLTRDHVKPLSRGGKNHWLNVVTACKRCNTRKGSKTPEEAGMPLLAIPYVPNVAEYLVLRNRRILGDQMEFLKMQFNEIDRKWKM</sequence>
<dbReference type="EMBL" id="UOFY01000008">
    <property type="protein sequence ID" value="VAX06559.1"/>
    <property type="molecule type" value="Genomic_DNA"/>
</dbReference>
<dbReference type="PANTHER" id="PTHR33877">
    <property type="entry name" value="SLL1193 PROTEIN"/>
    <property type="match status" value="1"/>
</dbReference>
<dbReference type="PANTHER" id="PTHR33877:SF2">
    <property type="entry name" value="OS07G0170200 PROTEIN"/>
    <property type="match status" value="1"/>
</dbReference>
<dbReference type="Gene3D" id="1.10.30.50">
    <property type="match status" value="1"/>
</dbReference>
<protein>
    <submittedName>
        <fullName evidence="2">HNH endonuclease family protein</fullName>
    </submittedName>
</protein>
<keyword evidence="2" id="KW-0540">Nuclease</keyword>
<dbReference type="InterPro" id="IPR003615">
    <property type="entry name" value="HNH_nuc"/>
</dbReference>
<dbReference type="GO" id="GO:0004519">
    <property type="term" value="F:endonuclease activity"/>
    <property type="evidence" value="ECO:0007669"/>
    <property type="project" value="UniProtKB-KW"/>
</dbReference>
<evidence type="ECO:0000313" key="2">
    <source>
        <dbReference type="EMBL" id="VAX06559.1"/>
    </source>
</evidence>
<evidence type="ECO:0000259" key="1">
    <source>
        <dbReference type="SMART" id="SM00507"/>
    </source>
</evidence>
<organism evidence="2">
    <name type="scientific">hydrothermal vent metagenome</name>
    <dbReference type="NCBI Taxonomy" id="652676"/>
    <lineage>
        <taxon>unclassified sequences</taxon>
        <taxon>metagenomes</taxon>
        <taxon>ecological metagenomes</taxon>
    </lineage>
</organism>
<dbReference type="SMART" id="SM00507">
    <property type="entry name" value="HNHc"/>
    <property type="match status" value="1"/>
</dbReference>
<dbReference type="AlphaFoldDB" id="A0A3B1AL17"/>
<accession>A0A3B1AL17</accession>
<dbReference type="InterPro" id="IPR029471">
    <property type="entry name" value="HNH_5"/>
</dbReference>
<feature type="domain" description="HNH nuclease" evidence="1">
    <location>
        <begin position="81"/>
        <end position="134"/>
    </location>
</feature>
<keyword evidence="2" id="KW-0255">Endonuclease</keyword>
<dbReference type="CDD" id="cd00085">
    <property type="entry name" value="HNHc"/>
    <property type="match status" value="1"/>
</dbReference>
<dbReference type="InterPro" id="IPR052892">
    <property type="entry name" value="NA-targeting_endonuclease"/>
</dbReference>
<dbReference type="Pfam" id="PF14279">
    <property type="entry name" value="HNH_5"/>
    <property type="match status" value="1"/>
</dbReference>
<gene>
    <name evidence="2" type="ORF">MNBD_GAMMA25-1936</name>
</gene>
<proteinExistence type="predicted"/>
<keyword evidence="2" id="KW-0378">Hydrolase</keyword>